<organism evidence="1">
    <name type="scientific">Siphoviridae sp. ct9GL2</name>
    <dbReference type="NCBI Taxonomy" id="2825368"/>
    <lineage>
        <taxon>Viruses</taxon>
        <taxon>Duplodnaviria</taxon>
        <taxon>Heunggongvirae</taxon>
        <taxon>Uroviricota</taxon>
        <taxon>Caudoviricetes</taxon>
    </lineage>
</organism>
<evidence type="ECO:0000313" key="1">
    <source>
        <dbReference type="EMBL" id="DAE10859.1"/>
    </source>
</evidence>
<protein>
    <submittedName>
        <fullName evidence="1">Uncharacterized protein</fullName>
    </submittedName>
</protein>
<sequence length="156" mass="17559">MISLRLDDRELLYIWAQLSERDRLKVLRNPTRRAANTVRRAAQNAIKSAGIHNAAAIARTVRIAHFKKMLGFKVALRNRGQKAMHITRHDRQHGGKGKPLAFWFGGGTAERFTRKTGLSRGRLTKYGFMDAAHAANATAVQQITDGMAQWIERLGK</sequence>
<reference evidence="1" key="1">
    <citation type="journal article" date="2021" name="Proc. Natl. Acad. Sci. U.S.A.">
        <title>A Catalog of Tens of Thousands of Viruses from Human Metagenomes Reveals Hidden Associations with Chronic Diseases.</title>
        <authorList>
            <person name="Tisza M.J."/>
            <person name="Buck C.B."/>
        </authorList>
    </citation>
    <scope>NUCLEOTIDE SEQUENCE</scope>
    <source>
        <strain evidence="1">Ct9GL2</strain>
    </source>
</reference>
<proteinExistence type="predicted"/>
<accession>A0A8S5PWG3</accession>
<dbReference type="EMBL" id="BK015521">
    <property type="protein sequence ID" value="DAE10859.1"/>
    <property type="molecule type" value="Genomic_DNA"/>
</dbReference>
<name>A0A8S5PWG3_9CAUD</name>